<protein>
    <submittedName>
        <fullName evidence="1">Uncharacterized protein</fullName>
    </submittedName>
</protein>
<dbReference type="Proteomes" id="UP000831607">
    <property type="component" value="Chromosome"/>
</dbReference>
<name>A0ABY4AM86_9BURK</name>
<evidence type="ECO:0000313" key="2">
    <source>
        <dbReference type="Proteomes" id="UP000831607"/>
    </source>
</evidence>
<evidence type="ECO:0000313" key="1">
    <source>
        <dbReference type="EMBL" id="UOD51434.1"/>
    </source>
</evidence>
<proteinExistence type="predicted"/>
<gene>
    <name evidence="1" type="ORF">DHf2319_06310</name>
</gene>
<accession>A0ABY4AM86</accession>
<keyword evidence="2" id="KW-1185">Reference proteome</keyword>
<organism evidence="1 2">
    <name type="scientific">Orrella daihaiensis</name>
    <dbReference type="NCBI Taxonomy" id="2782176"/>
    <lineage>
        <taxon>Bacteria</taxon>
        <taxon>Pseudomonadati</taxon>
        <taxon>Pseudomonadota</taxon>
        <taxon>Betaproteobacteria</taxon>
        <taxon>Burkholderiales</taxon>
        <taxon>Alcaligenaceae</taxon>
        <taxon>Orrella</taxon>
    </lineage>
</organism>
<reference evidence="1 2" key="1">
    <citation type="submission" date="2020-11" db="EMBL/GenBank/DDBJ databases">
        <title>Algicoccus daihaiensis sp.nov., isolated from Daihai Lake in Inner Mongolia.</title>
        <authorList>
            <person name="Kai J."/>
        </authorList>
    </citation>
    <scope>NUCLEOTIDE SEQUENCE [LARGE SCALE GENOMIC DNA]</scope>
    <source>
        <strain evidence="2">f23</strain>
    </source>
</reference>
<sequence>MGKKSTTHSTDDLPLSIISKLSGGHIPLLPGESADEYRDGLQATITELEAKTPMQIYLAEKIFDCMWWIRRLEAQKVEIIFTAACDWLKLKVNNPPKPTLLGSSNNIWNEPLLIASAKAVGHSVQSLMAEATKWQVAALGNLDARIADRLKAMQGFQASYEALVKRKLVIERLRLQNENLSRNVHAIEMQPVSNDRETDDE</sequence>
<dbReference type="RefSeq" id="WP_243479899.1">
    <property type="nucleotide sequence ID" value="NZ_CP063982.1"/>
</dbReference>
<dbReference type="EMBL" id="CP063982">
    <property type="protein sequence ID" value="UOD51434.1"/>
    <property type="molecule type" value="Genomic_DNA"/>
</dbReference>